<keyword evidence="3" id="KW-1185">Reference proteome</keyword>
<protein>
    <submittedName>
        <fullName evidence="2">Drug/metabolite transporter superfamily protein YnfA</fullName>
    </submittedName>
</protein>
<organism evidence="2 3">
    <name type="scientific">Actinopolyspora biskrensis</name>
    <dbReference type="NCBI Taxonomy" id="1470178"/>
    <lineage>
        <taxon>Bacteria</taxon>
        <taxon>Bacillati</taxon>
        <taxon>Actinomycetota</taxon>
        <taxon>Actinomycetes</taxon>
        <taxon>Actinopolysporales</taxon>
        <taxon>Actinopolysporaceae</taxon>
        <taxon>Actinopolyspora</taxon>
    </lineage>
</organism>
<feature type="transmembrane region" description="Helical" evidence="1">
    <location>
        <begin position="66"/>
        <end position="84"/>
    </location>
</feature>
<sequence length="134" mass="14329">MRDKNHGRRTARHISMTVAVGIATAGCWLLWSGLAEDHDATWRTAGFLTSVALIVVTAVRWPHPAITMLVVPAVFGPVYAATVADQVGRKWVGPLAFAYSVELLCGTAAVAFAADFVWSKVAYAPPAGGSLRRH</sequence>
<dbReference type="EMBL" id="JACBYW010000001">
    <property type="protein sequence ID" value="NYH77343.1"/>
    <property type="molecule type" value="Genomic_DNA"/>
</dbReference>
<evidence type="ECO:0000313" key="3">
    <source>
        <dbReference type="Proteomes" id="UP000548304"/>
    </source>
</evidence>
<keyword evidence="1" id="KW-0472">Membrane</keyword>
<dbReference type="PROSITE" id="PS51257">
    <property type="entry name" value="PROKAR_LIPOPROTEIN"/>
    <property type="match status" value="1"/>
</dbReference>
<proteinExistence type="predicted"/>
<evidence type="ECO:0000256" key="1">
    <source>
        <dbReference type="SAM" id="Phobius"/>
    </source>
</evidence>
<reference evidence="2 3" key="1">
    <citation type="submission" date="2020-07" db="EMBL/GenBank/DDBJ databases">
        <title>Genomic Encyclopedia of Type Strains, Phase III (KMG-III): the genomes of soil and plant-associated and newly described type strains.</title>
        <authorList>
            <person name="Whitman W."/>
        </authorList>
    </citation>
    <scope>NUCLEOTIDE SEQUENCE [LARGE SCALE GENOMIC DNA]</scope>
    <source>
        <strain evidence="2 3">CECT 8576</strain>
    </source>
</reference>
<dbReference type="AlphaFoldDB" id="A0A852Z520"/>
<evidence type="ECO:0000313" key="2">
    <source>
        <dbReference type="EMBL" id="NYH77343.1"/>
    </source>
</evidence>
<dbReference type="RefSeq" id="WP_179533893.1">
    <property type="nucleotide sequence ID" value="NZ_JACBYW010000001.1"/>
</dbReference>
<feature type="transmembrane region" description="Helical" evidence="1">
    <location>
        <begin position="96"/>
        <end position="118"/>
    </location>
</feature>
<name>A0A852Z520_9ACTN</name>
<comment type="caution">
    <text evidence="2">The sequence shown here is derived from an EMBL/GenBank/DDBJ whole genome shotgun (WGS) entry which is preliminary data.</text>
</comment>
<accession>A0A852Z520</accession>
<gene>
    <name evidence="2" type="ORF">FHR84_000657</name>
</gene>
<keyword evidence="1" id="KW-1133">Transmembrane helix</keyword>
<keyword evidence="1" id="KW-0812">Transmembrane</keyword>
<dbReference type="Proteomes" id="UP000548304">
    <property type="component" value="Unassembled WGS sequence"/>
</dbReference>
<feature type="transmembrane region" description="Helical" evidence="1">
    <location>
        <begin position="12"/>
        <end position="34"/>
    </location>
</feature>